<organism evidence="2 3">
    <name type="scientific">Mycena indigotica</name>
    <dbReference type="NCBI Taxonomy" id="2126181"/>
    <lineage>
        <taxon>Eukaryota</taxon>
        <taxon>Fungi</taxon>
        <taxon>Dikarya</taxon>
        <taxon>Basidiomycota</taxon>
        <taxon>Agaricomycotina</taxon>
        <taxon>Agaricomycetes</taxon>
        <taxon>Agaricomycetidae</taxon>
        <taxon>Agaricales</taxon>
        <taxon>Marasmiineae</taxon>
        <taxon>Mycenaceae</taxon>
        <taxon>Mycena</taxon>
    </lineage>
</organism>
<feature type="region of interest" description="Disordered" evidence="1">
    <location>
        <begin position="83"/>
        <end position="121"/>
    </location>
</feature>
<feature type="region of interest" description="Disordered" evidence="1">
    <location>
        <begin position="46"/>
        <end position="69"/>
    </location>
</feature>
<name>A0A8H6SMS5_9AGAR</name>
<sequence>MPSTPIFDPFSPDPCSESYIPVVDGGLESLGASKWRLLFQGRGQSTPDLAPGWMGSPKKTQAPSNQTAQLKKRHVNAQDVHIGLPPKVPMDLEDSVLRPSPQPGPRAPKSKRSSWSRFKRN</sequence>
<dbReference type="EMBL" id="JACAZF010000006">
    <property type="protein sequence ID" value="KAF7302256.1"/>
    <property type="molecule type" value="Genomic_DNA"/>
</dbReference>
<evidence type="ECO:0000256" key="1">
    <source>
        <dbReference type="SAM" id="MobiDB-lite"/>
    </source>
</evidence>
<dbReference type="Proteomes" id="UP000636479">
    <property type="component" value="Unassembled WGS sequence"/>
</dbReference>
<dbReference type="AlphaFoldDB" id="A0A8H6SMS5"/>
<protein>
    <submittedName>
        <fullName evidence="2">Uncharacterized protein</fullName>
    </submittedName>
</protein>
<keyword evidence="3" id="KW-1185">Reference proteome</keyword>
<accession>A0A8H6SMS5</accession>
<evidence type="ECO:0000313" key="3">
    <source>
        <dbReference type="Proteomes" id="UP000636479"/>
    </source>
</evidence>
<proteinExistence type="predicted"/>
<reference evidence="2" key="1">
    <citation type="submission" date="2020-05" db="EMBL/GenBank/DDBJ databases">
        <title>Mycena genomes resolve the evolution of fungal bioluminescence.</title>
        <authorList>
            <person name="Tsai I.J."/>
        </authorList>
    </citation>
    <scope>NUCLEOTIDE SEQUENCE</scope>
    <source>
        <strain evidence="2">171206Taipei</strain>
    </source>
</reference>
<gene>
    <name evidence="2" type="ORF">MIND_00792600</name>
</gene>
<feature type="compositionally biased region" description="Basic residues" evidence="1">
    <location>
        <begin position="108"/>
        <end position="121"/>
    </location>
</feature>
<evidence type="ECO:0000313" key="2">
    <source>
        <dbReference type="EMBL" id="KAF7302256.1"/>
    </source>
</evidence>
<feature type="compositionally biased region" description="Polar residues" evidence="1">
    <location>
        <begin position="58"/>
        <end position="69"/>
    </location>
</feature>
<dbReference type="GeneID" id="59347128"/>
<comment type="caution">
    <text evidence="2">The sequence shown here is derived from an EMBL/GenBank/DDBJ whole genome shotgun (WGS) entry which is preliminary data.</text>
</comment>
<dbReference type="RefSeq" id="XP_037220256.1">
    <property type="nucleotide sequence ID" value="XM_037364612.1"/>
</dbReference>